<feature type="signal peptide" evidence="2">
    <location>
        <begin position="1"/>
        <end position="40"/>
    </location>
</feature>
<feature type="region of interest" description="Disordered" evidence="1">
    <location>
        <begin position="56"/>
        <end position="84"/>
    </location>
</feature>
<name>A0AAC8YG12_9ACTN</name>
<evidence type="ECO:0000313" key="3">
    <source>
        <dbReference type="EMBL" id="AMS05915.1"/>
    </source>
</evidence>
<keyword evidence="2" id="KW-0732">Signal</keyword>
<gene>
    <name evidence="4" type="ORF">A8L58_12615</name>
    <name evidence="3" type="ORF">AXH35_11170</name>
</gene>
<accession>A0AAC8YG12</accession>
<proteinExistence type="predicted"/>
<sequence length="875" mass="90689">MIVSLPMRSHRPSPRRVALSGLAIGCVLALLPLQADPAHADEDSAAPTAAEALAAKQAASDGRPVVVKGTTSQRSQTVANPDGTFTLTASRGPVRVRDGEGWTPIDTTLAAGAGGRLVPRATAVAMSFSPGGQGPLATIADGDKQLSLQFPMDLPAPRTDAGTLTYPDVLDGVDLAVRVTGEAFSETLIVHDPQAAANPALRSLDLMVTTRNLEYTVADDGSASATDADGQPVFASPAPSTWDDSSMGSGDAVSGDQQQPIPVTARSGPTARTSHAAASTTVRLAPPEAALIGPDITYPVYIDPAFSAARASFLVTRSGQSSYANNTDYLRVGYCAWDGCSPYYRARSYLSFNIAALKPRSGHKAQIKSAGVYLTQVHSAASASTTVSLHKATAFTATTAWPGTAGALLQTVTASGTAQIKFTASAVASYVQQATNSGAASIAFGLKAPNENDANQWKKFANNPTLAITYVYPPGVPTIMAPANTLTCAQTTYVRTSRPTLRAQATDYNNDGGQIAIYHQVVNAAGAAVANGRTVGASGATQALTLADPLPDGRYTDKAYAAQTREGATRNSAYGTPVTFTVDTTAPAAPAVTSFTHPQNQPGIGAVYGETATTSSFALAVPADTRIAGYAYSWVSSTVPVPSGATCLTAQSIGSQSGYVKAANGVAGLNLPAGIESADHTLTVRAIDEAGNLSPATGYDFYITPGTGTVTTTEAETSTVAAHSADYGIEASTARSGGKQLIVSPTEEGQSITLNIDVPTDGTWIIQPAMAASRNYGILGFWIDGHQLTTTVTGDDWDETTEEPITIDLYSSTNHPLSYPLPAGHLTAGTHTLTFTVTGRNPESTTWYNKYLTPPRDDDAMSFAIDYIRAVKIGD</sequence>
<dbReference type="Proteomes" id="UP000178666">
    <property type="component" value="Chromosome"/>
</dbReference>
<evidence type="ECO:0000256" key="2">
    <source>
        <dbReference type="SAM" id="SignalP"/>
    </source>
</evidence>
<dbReference type="AlphaFoldDB" id="A0AAC8YG12"/>
<feature type="compositionally biased region" description="Low complexity" evidence="1">
    <location>
        <begin position="270"/>
        <end position="279"/>
    </location>
</feature>
<feature type="compositionally biased region" description="Polar residues" evidence="1">
    <location>
        <begin position="238"/>
        <end position="248"/>
    </location>
</feature>
<keyword evidence="6" id="KW-1185">Reference proteome</keyword>
<feature type="compositionally biased region" description="Low complexity" evidence="1">
    <location>
        <begin position="221"/>
        <end position="230"/>
    </location>
</feature>
<dbReference type="Gene3D" id="2.60.120.260">
    <property type="entry name" value="Galactose-binding domain-like"/>
    <property type="match status" value="1"/>
</dbReference>
<evidence type="ECO:0000313" key="5">
    <source>
        <dbReference type="Proteomes" id="UP000075221"/>
    </source>
</evidence>
<organism evidence="3 5">
    <name type="scientific">Acidipropionibacterium acidipropionici</name>
    <dbReference type="NCBI Taxonomy" id="1748"/>
    <lineage>
        <taxon>Bacteria</taxon>
        <taxon>Bacillati</taxon>
        <taxon>Actinomycetota</taxon>
        <taxon>Actinomycetes</taxon>
        <taxon>Propionibacteriales</taxon>
        <taxon>Propionibacteriaceae</taxon>
        <taxon>Acidipropionibacterium</taxon>
    </lineage>
</organism>
<feature type="chain" id="PRO_5041928196" evidence="2">
    <location>
        <begin position="41"/>
        <end position="875"/>
    </location>
</feature>
<feature type="compositionally biased region" description="Polar residues" evidence="1">
    <location>
        <begin position="69"/>
        <end position="84"/>
    </location>
</feature>
<evidence type="ECO:0000313" key="4">
    <source>
        <dbReference type="EMBL" id="AOZ47378.1"/>
    </source>
</evidence>
<reference evidence="3 5" key="2">
    <citation type="submission" date="2016-02" db="EMBL/GenBank/DDBJ databases">
        <title>Complete Genome Sequence of Propionibacterium acidipropionici ATCC 55737.</title>
        <authorList>
            <person name="Luna Flores C.H."/>
            <person name="Nielsen L.K."/>
            <person name="Marcellin E."/>
        </authorList>
    </citation>
    <scope>NUCLEOTIDE SEQUENCE [LARGE SCALE GENOMIC DNA]</scope>
    <source>
        <strain evidence="3 5">ATCC 55737</strain>
    </source>
</reference>
<evidence type="ECO:0000256" key="1">
    <source>
        <dbReference type="SAM" id="MobiDB-lite"/>
    </source>
</evidence>
<reference evidence="4 6" key="1">
    <citation type="journal article" date="2016" name="Plant Dis.">
        <title>Improved production of propionic acid using genome shuffling.</title>
        <authorList>
            <person name="Luna-Flores C.H."/>
            <person name="Palfreyman R.W."/>
            <person name="Kromer J.O."/>
            <person name="Nielsen L.K."/>
            <person name="Marcellin E."/>
        </authorList>
    </citation>
    <scope>NUCLEOTIDE SEQUENCE [LARGE SCALE GENOMIC DNA]</scope>
    <source>
        <strain evidence="4 6">F3E8</strain>
    </source>
</reference>
<dbReference type="EMBL" id="CP014352">
    <property type="protein sequence ID" value="AMS05915.1"/>
    <property type="molecule type" value="Genomic_DNA"/>
</dbReference>
<protein>
    <submittedName>
        <fullName evidence="3">Uncharacterized protein</fullName>
    </submittedName>
</protein>
<dbReference type="EMBL" id="CP015970">
    <property type="protein sequence ID" value="AOZ47378.1"/>
    <property type="molecule type" value="Genomic_DNA"/>
</dbReference>
<dbReference type="Proteomes" id="UP000075221">
    <property type="component" value="Chromosome"/>
</dbReference>
<feature type="region of interest" description="Disordered" evidence="1">
    <location>
        <begin position="221"/>
        <end position="279"/>
    </location>
</feature>
<evidence type="ECO:0000313" key="6">
    <source>
        <dbReference type="Proteomes" id="UP000178666"/>
    </source>
</evidence>